<keyword evidence="3" id="KW-1185">Reference proteome</keyword>
<feature type="region of interest" description="Disordered" evidence="1">
    <location>
        <begin position="52"/>
        <end position="73"/>
    </location>
</feature>
<sequence length="73" mass="7691">MRFHVTNHSLAVGQIEVLGVSSASMLQVGDTDNVMLYSMFDTPPESVIVGPLAPFPSPEGADTAIGESNVQDD</sequence>
<evidence type="ECO:0000313" key="3">
    <source>
        <dbReference type="Proteomes" id="UP001141950"/>
    </source>
</evidence>
<gene>
    <name evidence="2" type="ORF">NQZ67_04555</name>
</gene>
<proteinExistence type="predicted"/>
<evidence type="ECO:0000313" key="2">
    <source>
        <dbReference type="EMBL" id="MCR2803148.1"/>
    </source>
</evidence>
<dbReference type="Proteomes" id="UP001141950">
    <property type="component" value="Unassembled WGS sequence"/>
</dbReference>
<accession>A0A9X2MNW7</accession>
<evidence type="ECO:0000256" key="1">
    <source>
        <dbReference type="SAM" id="MobiDB-lite"/>
    </source>
</evidence>
<protein>
    <submittedName>
        <fullName evidence="2">Spore gernimation protein GerPD</fullName>
    </submittedName>
</protein>
<name>A0A9X2MNW7_9BACL</name>
<comment type="caution">
    <text evidence="2">The sequence shown here is derived from an EMBL/GenBank/DDBJ whole genome shotgun (WGS) entry which is preliminary data.</text>
</comment>
<organism evidence="2 3">
    <name type="scientific">Paenibacillus soyae</name>
    <dbReference type="NCBI Taxonomy" id="2969249"/>
    <lineage>
        <taxon>Bacteria</taxon>
        <taxon>Bacillati</taxon>
        <taxon>Bacillota</taxon>
        <taxon>Bacilli</taxon>
        <taxon>Bacillales</taxon>
        <taxon>Paenibacillaceae</taxon>
        <taxon>Paenibacillus</taxon>
    </lineage>
</organism>
<dbReference type="AlphaFoldDB" id="A0A9X2MNW7"/>
<reference evidence="2" key="1">
    <citation type="submission" date="2022-08" db="EMBL/GenBank/DDBJ databases">
        <title>The genomic sequence of strain Paenibacillus sp. SCIV0701.</title>
        <authorList>
            <person name="Zhao H."/>
        </authorList>
    </citation>
    <scope>NUCLEOTIDE SEQUENCE</scope>
    <source>
        <strain evidence="2">SCIV0701</strain>
    </source>
</reference>
<dbReference type="EMBL" id="JANIPJ010000002">
    <property type="protein sequence ID" value="MCR2803148.1"/>
    <property type="molecule type" value="Genomic_DNA"/>
</dbReference>